<evidence type="ECO:0000313" key="7">
    <source>
        <dbReference type="EMBL" id="KAF2076743.1"/>
    </source>
</evidence>
<dbReference type="Proteomes" id="UP000695562">
    <property type="component" value="Unassembled WGS sequence"/>
</dbReference>
<protein>
    <recommendedName>
        <fullName evidence="9">Pmp22 family protein</fullName>
    </recommendedName>
</protein>
<dbReference type="OrthoDB" id="10267969at2759"/>
<evidence type="ECO:0000256" key="4">
    <source>
        <dbReference type="ARBA" id="ARBA00022989"/>
    </source>
</evidence>
<feature type="transmembrane region" description="Helical" evidence="6">
    <location>
        <begin position="96"/>
        <end position="118"/>
    </location>
</feature>
<accession>A0A8J4PXI3</accession>
<organism evidence="7 8">
    <name type="scientific">Polysphondylium violaceum</name>
    <dbReference type="NCBI Taxonomy" id="133409"/>
    <lineage>
        <taxon>Eukaryota</taxon>
        <taxon>Amoebozoa</taxon>
        <taxon>Evosea</taxon>
        <taxon>Eumycetozoa</taxon>
        <taxon>Dictyostelia</taxon>
        <taxon>Dictyosteliales</taxon>
        <taxon>Dictyosteliaceae</taxon>
        <taxon>Polysphondylium</taxon>
    </lineage>
</organism>
<dbReference type="EMBL" id="AJWJ01000050">
    <property type="protein sequence ID" value="KAF2076743.1"/>
    <property type="molecule type" value="Genomic_DNA"/>
</dbReference>
<reference evidence="7" key="1">
    <citation type="submission" date="2020-01" db="EMBL/GenBank/DDBJ databases">
        <title>Development of genomics and gene disruption for Polysphondylium violaceum indicates a role for the polyketide synthase stlB in stalk morphogenesis.</title>
        <authorList>
            <person name="Narita B."/>
            <person name="Kawabe Y."/>
            <person name="Kin K."/>
            <person name="Saito T."/>
            <person name="Gibbs R."/>
            <person name="Kuspa A."/>
            <person name="Muzny D."/>
            <person name="Queller D."/>
            <person name="Richards S."/>
            <person name="Strassman J."/>
            <person name="Sucgang R."/>
            <person name="Worley K."/>
            <person name="Schaap P."/>
        </authorList>
    </citation>
    <scope>NUCLEOTIDE SEQUENCE</scope>
    <source>
        <strain evidence="7">QSvi11</strain>
    </source>
</reference>
<keyword evidence="8" id="KW-1185">Reference proteome</keyword>
<evidence type="ECO:0008006" key="9">
    <source>
        <dbReference type="Google" id="ProtNLM"/>
    </source>
</evidence>
<dbReference type="InterPro" id="IPR007248">
    <property type="entry name" value="Mpv17_PMP22"/>
</dbReference>
<evidence type="ECO:0000256" key="2">
    <source>
        <dbReference type="ARBA" id="ARBA00006824"/>
    </source>
</evidence>
<sequence>MSNSKPANLKECFTNWYMKQLKAKPIQTKALTSATLSFASSVLAQKLIERKKIDWSSVIKFTIWGLISSPLSHFWHMILERTFKNVKDKYQVWGKLLADQLIFAPFINIAFYTVLSILDNRAFKPKSILIKLYFDLFPTLKASWKVWPLAQFVNFKFVPAQLRVLFGNFVGFCWGMYLAILSTKKSN</sequence>
<keyword evidence="4 6" id="KW-1133">Transmembrane helix</keyword>
<comment type="subcellular location">
    <subcellularLocation>
        <location evidence="1">Membrane</location>
        <topology evidence="1">Multi-pass membrane protein</topology>
    </subcellularLocation>
</comment>
<evidence type="ECO:0000313" key="8">
    <source>
        <dbReference type="Proteomes" id="UP000695562"/>
    </source>
</evidence>
<comment type="similarity">
    <text evidence="2 6">Belongs to the peroxisomal membrane protein PXMP2/4 family.</text>
</comment>
<proteinExistence type="inferred from homology"/>
<keyword evidence="5 6" id="KW-0472">Membrane</keyword>
<feature type="transmembrane region" description="Helical" evidence="6">
    <location>
        <begin position="162"/>
        <end position="181"/>
    </location>
</feature>
<name>A0A8J4PXI3_9MYCE</name>
<dbReference type="GO" id="GO:0005778">
    <property type="term" value="C:peroxisomal membrane"/>
    <property type="evidence" value="ECO:0007669"/>
    <property type="project" value="TreeGrafter"/>
</dbReference>
<dbReference type="PANTHER" id="PTHR11266">
    <property type="entry name" value="PEROXISOMAL MEMBRANE PROTEIN 2, PXMP2 MPV17"/>
    <property type="match status" value="1"/>
</dbReference>
<dbReference type="PANTHER" id="PTHR11266:SF112">
    <property type="entry name" value="PXMP2_4 FAMILY PROTEIN 3"/>
    <property type="match status" value="1"/>
</dbReference>
<comment type="caution">
    <text evidence="7">The sequence shown here is derived from an EMBL/GenBank/DDBJ whole genome shotgun (WGS) entry which is preliminary data.</text>
</comment>
<feature type="transmembrane region" description="Helical" evidence="6">
    <location>
        <begin position="54"/>
        <end position="75"/>
    </location>
</feature>
<gene>
    <name evidence="7" type="ORF">CYY_001932</name>
</gene>
<evidence type="ECO:0000256" key="3">
    <source>
        <dbReference type="ARBA" id="ARBA00022692"/>
    </source>
</evidence>
<evidence type="ECO:0000256" key="6">
    <source>
        <dbReference type="RuleBase" id="RU363053"/>
    </source>
</evidence>
<evidence type="ECO:0000256" key="5">
    <source>
        <dbReference type="ARBA" id="ARBA00023136"/>
    </source>
</evidence>
<keyword evidence="3 6" id="KW-0812">Transmembrane</keyword>
<evidence type="ECO:0000256" key="1">
    <source>
        <dbReference type="ARBA" id="ARBA00004141"/>
    </source>
</evidence>
<dbReference type="Pfam" id="PF04117">
    <property type="entry name" value="Mpv17_PMP22"/>
    <property type="match status" value="1"/>
</dbReference>
<dbReference type="AlphaFoldDB" id="A0A8J4PXI3"/>